<reference evidence="3 5" key="1">
    <citation type="submission" date="2016-02" db="EMBL/GenBank/DDBJ databases">
        <title>Draft genome sequence for Clostridium paradoxum JW-YL-7.</title>
        <authorList>
            <person name="Utturkar S.M."/>
            <person name="Lancaster A."/>
            <person name="Poole F.L."/>
            <person name="Adams M.W."/>
            <person name="Brown S.D."/>
        </authorList>
    </citation>
    <scope>NUCLEOTIDE SEQUENCE [LARGE SCALE GENOMIC DNA]</scope>
    <source>
        <strain evidence="3 5">JW-YL-7</strain>
    </source>
</reference>
<dbReference type="PANTHER" id="PTHR30404:SF0">
    <property type="entry name" value="N-ACETYLMURAMOYL-L-ALANINE AMIDASE AMIC"/>
    <property type="match status" value="1"/>
</dbReference>
<evidence type="ECO:0000313" key="5">
    <source>
        <dbReference type="Proteomes" id="UP000092605"/>
    </source>
</evidence>
<dbReference type="PANTHER" id="PTHR30404">
    <property type="entry name" value="N-ACETYLMURAMOYL-L-ALANINE AMIDASE"/>
    <property type="match status" value="1"/>
</dbReference>
<dbReference type="Proteomes" id="UP000092605">
    <property type="component" value="Unassembled WGS sequence"/>
</dbReference>
<proteinExistence type="predicted"/>
<keyword evidence="6" id="KW-1185">Reference proteome</keyword>
<dbReference type="EMBL" id="LSFY01000003">
    <property type="protein sequence ID" value="KXZ38884.1"/>
    <property type="molecule type" value="Genomic_DNA"/>
</dbReference>
<dbReference type="STRING" id="1121328.JWYL7_1906"/>
<dbReference type="Proteomes" id="UP000323392">
    <property type="component" value="Unassembled WGS sequence"/>
</dbReference>
<evidence type="ECO:0000256" key="1">
    <source>
        <dbReference type="ARBA" id="ARBA00022801"/>
    </source>
</evidence>
<dbReference type="RefSeq" id="WP_066072557.1">
    <property type="nucleotide sequence ID" value="NZ_FRBG01000016.1"/>
</dbReference>
<dbReference type="InterPro" id="IPR050695">
    <property type="entry name" value="N-acetylmuramoyl_amidase_3"/>
</dbReference>
<organism evidence="3 5">
    <name type="scientific">Alkalithermobacter thermoalcaliphilus JW-YL-7 = DSM 7308</name>
    <dbReference type="NCBI Taxonomy" id="1121328"/>
    <lineage>
        <taxon>Bacteria</taxon>
        <taxon>Bacillati</taxon>
        <taxon>Bacillota</taxon>
        <taxon>Clostridia</taxon>
        <taxon>Peptostreptococcales</taxon>
        <taxon>Tepidibacteraceae</taxon>
        <taxon>Alkalithermobacter</taxon>
    </lineage>
</organism>
<feature type="domain" description="MurNAc-LAA" evidence="2">
    <location>
        <begin position="313"/>
        <end position="423"/>
    </location>
</feature>
<dbReference type="GO" id="GO:0009253">
    <property type="term" value="P:peptidoglycan catabolic process"/>
    <property type="evidence" value="ECO:0007669"/>
    <property type="project" value="InterPro"/>
</dbReference>
<dbReference type="NCBIfam" id="TIGR02669">
    <property type="entry name" value="SpoIID_LytB"/>
    <property type="match status" value="1"/>
</dbReference>
<dbReference type="OrthoDB" id="9794671at2"/>
<dbReference type="SMART" id="SM00646">
    <property type="entry name" value="Ami_3"/>
    <property type="match status" value="1"/>
</dbReference>
<dbReference type="AlphaFoldDB" id="A0A150FML3"/>
<dbReference type="InterPro" id="IPR002508">
    <property type="entry name" value="MurNAc-LAA_cat"/>
</dbReference>
<dbReference type="InterPro" id="IPR013486">
    <property type="entry name" value="SpoIID/LytB"/>
</dbReference>
<dbReference type="SUPFAM" id="SSF53187">
    <property type="entry name" value="Zn-dependent exopeptidases"/>
    <property type="match status" value="1"/>
</dbReference>
<dbReference type="EMBL" id="FRBG01000016">
    <property type="protein sequence ID" value="SHL21674.1"/>
    <property type="molecule type" value="Genomic_DNA"/>
</dbReference>
<name>A0A150FML3_CLOPD</name>
<gene>
    <name evidence="3" type="ORF">JWYL7_1906</name>
    <name evidence="4" type="ORF">SAMN05661008_01693</name>
</gene>
<dbReference type="CDD" id="cd02696">
    <property type="entry name" value="MurNAc-LAA"/>
    <property type="match status" value="1"/>
</dbReference>
<reference evidence="4 6" key="2">
    <citation type="submission" date="2016-11" db="EMBL/GenBank/DDBJ databases">
        <authorList>
            <person name="Varghese N."/>
            <person name="Submissions S."/>
        </authorList>
    </citation>
    <scope>NUCLEOTIDE SEQUENCE [LARGE SCALE GENOMIC DNA]</scope>
    <source>
        <strain evidence="4 6">DSM 7308</strain>
    </source>
</reference>
<dbReference type="GO" id="GO:0030288">
    <property type="term" value="C:outer membrane-bounded periplasmic space"/>
    <property type="evidence" value="ECO:0007669"/>
    <property type="project" value="TreeGrafter"/>
</dbReference>
<protein>
    <submittedName>
        <fullName evidence="3">SpoIID/LytB domain protein</fullName>
    </submittedName>
</protein>
<evidence type="ECO:0000313" key="3">
    <source>
        <dbReference type="EMBL" id="KXZ38884.1"/>
    </source>
</evidence>
<dbReference type="Pfam" id="PF01520">
    <property type="entry name" value="Amidase_3"/>
    <property type="match status" value="1"/>
</dbReference>
<dbReference type="GO" id="GO:0008745">
    <property type="term" value="F:N-acetylmuramoyl-L-alanine amidase activity"/>
    <property type="evidence" value="ECO:0007669"/>
    <property type="project" value="InterPro"/>
</dbReference>
<comment type="caution">
    <text evidence="3">The sequence shown here is derived from an EMBL/GenBank/DDBJ whole genome shotgun (WGS) entry which is preliminary data.</text>
</comment>
<evidence type="ECO:0000313" key="6">
    <source>
        <dbReference type="Proteomes" id="UP000323392"/>
    </source>
</evidence>
<dbReference type="GO" id="GO:0030435">
    <property type="term" value="P:sporulation resulting in formation of a cellular spore"/>
    <property type="evidence" value="ECO:0007669"/>
    <property type="project" value="InterPro"/>
</dbReference>
<sequence length="434" mass="50479">MDSIYRDLIAYNVSKNIPLDYHEQALKCQAIIERTLLFRKIKNKESISLDIDKENIDKRAYEAVDQTRNLVIMINNNPIMAYYHSCCGGSTENSENIINYQVDYLRKVICNECQKTKEFDQQIDIDIQDLANIFNIKLDLENINICDIDKILKVIQRDGEDRVKNLKVFNKEVKPLDFIKSLNLESTRFRFIPLKIRFYSKGIGSGLGLCQYGANEKAKNNWTFEQILNYYYTNINICTVEEFNSKFPLIGKKIFIDPGHGGRDKGNFTEDNICEKDIVLNFSIKLKEELQKYGMKVNLSRYSDEYVSLDDRIEKSKKEKYDFLISVHVNKSKFETISGIEAFYYWGDTDAYNLAKVILESISEGIKVKNRGVKQGNFYILRESIASGIYIEIGYLSNEDEKEKLKDDNFIQTMATLACEGILKYYSNKMLTYT</sequence>
<accession>A0A150FML3</accession>
<evidence type="ECO:0000259" key="2">
    <source>
        <dbReference type="SMART" id="SM00646"/>
    </source>
</evidence>
<keyword evidence="1" id="KW-0378">Hydrolase</keyword>
<dbReference type="PATRIC" id="fig|1121328.3.peg.1919"/>
<evidence type="ECO:0000313" key="4">
    <source>
        <dbReference type="EMBL" id="SHL21674.1"/>
    </source>
</evidence>
<dbReference type="Gene3D" id="3.40.630.40">
    <property type="entry name" value="Zn-dependent exopeptidases"/>
    <property type="match status" value="1"/>
</dbReference>